<feature type="transmembrane region" description="Helical" evidence="7">
    <location>
        <begin position="57"/>
        <end position="81"/>
    </location>
</feature>
<protein>
    <submittedName>
        <fullName evidence="8">Polysaccharide transporter, PST family</fullName>
    </submittedName>
</protein>
<feature type="transmembrane region" description="Helical" evidence="7">
    <location>
        <begin position="163"/>
        <end position="185"/>
    </location>
</feature>
<comment type="subcellular location">
    <subcellularLocation>
        <location evidence="1">Cell membrane</location>
        <topology evidence="1">Multi-pass membrane protein</topology>
    </subcellularLocation>
</comment>
<reference evidence="9" key="1">
    <citation type="submission" date="2017-08" db="EMBL/GenBank/DDBJ databases">
        <authorList>
            <person name="Varghese N."/>
            <person name="Submissions S."/>
        </authorList>
    </citation>
    <scope>NUCLEOTIDE SEQUENCE [LARGE SCALE GENOMIC DNA]</scope>
    <source>
        <strain evidence="9">DSM 4725</strain>
    </source>
</reference>
<feature type="transmembrane region" description="Helical" evidence="7">
    <location>
        <begin position="33"/>
        <end position="51"/>
    </location>
</feature>
<dbReference type="InterPro" id="IPR050833">
    <property type="entry name" value="Poly_Biosynth_Transport"/>
</dbReference>
<evidence type="ECO:0000256" key="4">
    <source>
        <dbReference type="ARBA" id="ARBA00022692"/>
    </source>
</evidence>
<dbReference type="EMBL" id="OBQI01000001">
    <property type="protein sequence ID" value="SOC47157.1"/>
    <property type="molecule type" value="Genomic_DNA"/>
</dbReference>
<feature type="transmembrane region" description="Helical" evidence="7">
    <location>
        <begin position="303"/>
        <end position="326"/>
    </location>
</feature>
<feature type="transmembrane region" description="Helical" evidence="7">
    <location>
        <begin position="338"/>
        <end position="360"/>
    </location>
</feature>
<evidence type="ECO:0000256" key="6">
    <source>
        <dbReference type="ARBA" id="ARBA00023136"/>
    </source>
</evidence>
<evidence type="ECO:0000313" key="9">
    <source>
        <dbReference type="Proteomes" id="UP000219435"/>
    </source>
</evidence>
<feature type="transmembrane region" description="Helical" evidence="7">
    <location>
        <begin position="380"/>
        <end position="404"/>
    </location>
</feature>
<dbReference type="PANTHER" id="PTHR30250:SF10">
    <property type="entry name" value="LIPOPOLYSACCHARIDE BIOSYNTHESIS PROTEIN WZXC"/>
    <property type="match status" value="1"/>
</dbReference>
<dbReference type="Pfam" id="PF13440">
    <property type="entry name" value="Polysacc_synt_3"/>
    <property type="match status" value="1"/>
</dbReference>
<evidence type="ECO:0000256" key="2">
    <source>
        <dbReference type="ARBA" id="ARBA00007430"/>
    </source>
</evidence>
<dbReference type="Proteomes" id="UP000219435">
    <property type="component" value="Unassembled WGS sequence"/>
</dbReference>
<keyword evidence="4 7" id="KW-0812">Transmembrane</keyword>
<keyword evidence="6 7" id="KW-0472">Membrane</keyword>
<proteinExistence type="inferred from homology"/>
<evidence type="ECO:0000256" key="3">
    <source>
        <dbReference type="ARBA" id="ARBA00022475"/>
    </source>
</evidence>
<gene>
    <name evidence="8" type="ORF">SAMN05660748_0653</name>
</gene>
<feature type="transmembrane region" description="Helical" evidence="7">
    <location>
        <begin position="454"/>
        <end position="475"/>
    </location>
</feature>
<organism evidence="8 9">
    <name type="scientific">Blastococcus aggregatus</name>
    <dbReference type="NCBI Taxonomy" id="38502"/>
    <lineage>
        <taxon>Bacteria</taxon>
        <taxon>Bacillati</taxon>
        <taxon>Actinomycetota</taxon>
        <taxon>Actinomycetes</taxon>
        <taxon>Geodermatophilales</taxon>
        <taxon>Geodermatophilaceae</taxon>
        <taxon>Blastococcus</taxon>
    </lineage>
</organism>
<evidence type="ECO:0000256" key="1">
    <source>
        <dbReference type="ARBA" id="ARBA00004651"/>
    </source>
</evidence>
<feature type="transmembrane region" description="Helical" evidence="7">
    <location>
        <begin position="93"/>
        <end position="118"/>
    </location>
</feature>
<dbReference type="GO" id="GO:0005886">
    <property type="term" value="C:plasma membrane"/>
    <property type="evidence" value="ECO:0007669"/>
    <property type="project" value="UniProtKB-SubCell"/>
</dbReference>
<dbReference type="PANTHER" id="PTHR30250">
    <property type="entry name" value="PST FAMILY PREDICTED COLANIC ACID TRANSPORTER"/>
    <property type="match status" value="1"/>
</dbReference>
<dbReference type="RefSeq" id="WP_176522805.1">
    <property type="nucleotide sequence ID" value="NZ_OBQI01000001.1"/>
</dbReference>
<feature type="transmembrane region" description="Helical" evidence="7">
    <location>
        <begin position="191"/>
        <end position="210"/>
    </location>
</feature>
<feature type="transmembrane region" description="Helical" evidence="7">
    <location>
        <begin position="124"/>
        <end position="142"/>
    </location>
</feature>
<keyword evidence="9" id="KW-1185">Reference proteome</keyword>
<name>A0A285UZR6_9ACTN</name>
<keyword evidence="5 7" id="KW-1133">Transmembrane helix</keyword>
<accession>A0A285UZR6</accession>
<dbReference type="CDD" id="cd13127">
    <property type="entry name" value="MATE_tuaB_like"/>
    <property type="match status" value="1"/>
</dbReference>
<dbReference type="AlphaFoldDB" id="A0A285UZR6"/>
<comment type="similarity">
    <text evidence="2">Belongs to the polysaccharide synthase family.</text>
</comment>
<evidence type="ECO:0000256" key="5">
    <source>
        <dbReference type="ARBA" id="ARBA00022989"/>
    </source>
</evidence>
<evidence type="ECO:0000256" key="7">
    <source>
        <dbReference type="SAM" id="Phobius"/>
    </source>
</evidence>
<sequence length="496" mass="51635">MTAVEIPSPAAGEPPAAEPRAARAAGITLVGQALRIVIQFGSIVLLARLLLPEDYGLLAIVLVVVGIGEIVRDFGLSTAAIRAPELPRSTRDALFWINTGIGAALCLVVVASSGLLAGLFDRPALSGIACALAGTFVLNGMATQFRVTLTREMRFRPLVTADVLAQAAGAGSAIVLAVAGAGYWALVAQQLVQATVALVLVAVPAGWAPGRPRRTPGLRPFLTLGLHLVGTQLVNYAGNNVDTVTIGLRLDPAALGLYNRGFQLLMTPLNQLRSPATAVALPVLARLQGDRERFDEYLRRGQLALGLPIVVTLGVVVGAAEPLVQLFLGPRWSEVTPILALLAVAAASQTLAFVGLWTYLTRGLGTQLLRYTVGTALLRLVCVLAGSSWGVVGVAAGYALAAFLEWPLSLWWLSRITPFPGRALAGGAARILACAVPAGVAARLVCLFANPLPLAVQLLLAGLAGAAVMAVLAVASRRIREDLGGVLAFGRSMVRR</sequence>
<keyword evidence="3" id="KW-1003">Cell membrane</keyword>
<evidence type="ECO:0000313" key="8">
    <source>
        <dbReference type="EMBL" id="SOC47157.1"/>
    </source>
</evidence>